<dbReference type="RefSeq" id="XP_025546532.1">
    <property type="nucleotide sequence ID" value="XM_025699477.1"/>
</dbReference>
<accession>A0A395HKC1</accession>
<reference evidence="1 2" key="1">
    <citation type="submission" date="2018-02" db="EMBL/GenBank/DDBJ databases">
        <title>The genomes of Aspergillus section Nigri reveals drivers in fungal speciation.</title>
        <authorList>
            <consortium name="DOE Joint Genome Institute"/>
            <person name="Vesth T.C."/>
            <person name="Nybo J."/>
            <person name="Theobald S."/>
            <person name="Brandl J."/>
            <person name="Frisvad J.C."/>
            <person name="Nielsen K.F."/>
            <person name="Lyhne E.K."/>
            <person name="Kogle M.E."/>
            <person name="Kuo A."/>
            <person name="Riley R."/>
            <person name="Clum A."/>
            <person name="Nolan M."/>
            <person name="Lipzen A."/>
            <person name="Salamov A."/>
            <person name="Henrissat B."/>
            <person name="Wiebenga A."/>
            <person name="De vries R.P."/>
            <person name="Grigoriev I.V."/>
            <person name="Mortensen U.H."/>
            <person name="Andersen M.R."/>
            <person name="Baker S.E."/>
        </authorList>
    </citation>
    <scope>NUCLEOTIDE SEQUENCE [LARGE SCALE GENOMIC DNA]</scope>
    <source>
        <strain evidence="1 2">CBS 101889</strain>
    </source>
</reference>
<evidence type="ECO:0000313" key="2">
    <source>
        <dbReference type="Proteomes" id="UP000248961"/>
    </source>
</evidence>
<evidence type="ECO:0000313" key="1">
    <source>
        <dbReference type="EMBL" id="RAL07378.1"/>
    </source>
</evidence>
<proteinExistence type="predicted"/>
<dbReference type="AlphaFoldDB" id="A0A395HKC1"/>
<keyword evidence="2" id="KW-1185">Reference proteome</keyword>
<organism evidence="1 2">
    <name type="scientific">Aspergillus homomorphus (strain CBS 101889)</name>
    <dbReference type="NCBI Taxonomy" id="1450537"/>
    <lineage>
        <taxon>Eukaryota</taxon>
        <taxon>Fungi</taxon>
        <taxon>Dikarya</taxon>
        <taxon>Ascomycota</taxon>
        <taxon>Pezizomycotina</taxon>
        <taxon>Eurotiomycetes</taxon>
        <taxon>Eurotiomycetidae</taxon>
        <taxon>Eurotiales</taxon>
        <taxon>Aspergillaceae</taxon>
        <taxon>Aspergillus</taxon>
        <taxon>Aspergillus subgen. Circumdati</taxon>
    </lineage>
</organism>
<name>A0A395HKC1_ASPHC</name>
<dbReference type="VEuPathDB" id="FungiDB:BO97DRAFT_463960"/>
<dbReference type="OrthoDB" id="4499271at2759"/>
<sequence length="277" mass="31267">MGPSEPEPEPYGLCSLGTIEARIAQILETANVPSILWGDAVFGLFGQELPMTCSEWVIPDEGFNLAVEALVNNVHVELCWRAPTPGTEVAADGHQLQCPWQPPDGMNCRPQPDAHLIALDAYINLYRHSRLLWWVPTRLAMGDKALDNANQFYMSTSDERLPAPETTRHRGGPGRGPMDLAVTGFPVRMLAPDTYAAALVFLAVRDTGHDVEQHWHGEMKKMAAAVAGFPLFRPDYLPPRFIDDYFFHREQSYVTMRSFIYSWQRTPDQMPRLRGFR</sequence>
<dbReference type="Proteomes" id="UP000248961">
    <property type="component" value="Unassembled WGS sequence"/>
</dbReference>
<gene>
    <name evidence="1" type="ORF">BO97DRAFT_463960</name>
</gene>
<dbReference type="EMBL" id="KZ824334">
    <property type="protein sequence ID" value="RAL07378.1"/>
    <property type="molecule type" value="Genomic_DNA"/>
</dbReference>
<dbReference type="GeneID" id="37203766"/>
<protein>
    <submittedName>
        <fullName evidence="1">Uncharacterized protein</fullName>
    </submittedName>
</protein>